<dbReference type="AlphaFoldDB" id="A0A382JQP4"/>
<accession>A0A382JQP4</accession>
<evidence type="ECO:0000313" key="1">
    <source>
        <dbReference type="EMBL" id="SVC14410.1"/>
    </source>
</evidence>
<name>A0A382JQP4_9ZZZZ</name>
<organism evidence="1">
    <name type="scientific">marine metagenome</name>
    <dbReference type="NCBI Taxonomy" id="408172"/>
    <lineage>
        <taxon>unclassified sequences</taxon>
        <taxon>metagenomes</taxon>
        <taxon>ecological metagenomes</taxon>
    </lineage>
</organism>
<dbReference type="EMBL" id="UINC01075835">
    <property type="protein sequence ID" value="SVC14410.1"/>
    <property type="molecule type" value="Genomic_DNA"/>
</dbReference>
<gene>
    <name evidence="1" type="ORF">METZ01_LOCUS267264</name>
</gene>
<protein>
    <submittedName>
        <fullName evidence="1">Uncharacterized protein</fullName>
    </submittedName>
</protein>
<proteinExistence type="predicted"/>
<reference evidence="1" key="1">
    <citation type="submission" date="2018-05" db="EMBL/GenBank/DDBJ databases">
        <authorList>
            <person name="Lanie J.A."/>
            <person name="Ng W.-L."/>
            <person name="Kazmierczak K.M."/>
            <person name="Andrzejewski T.M."/>
            <person name="Davidsen T.M."/>
            <person name="Wayne K.J."/>
            <person name="Tettelin H."/>
            <person name="Glass J.I."/>
            <person name="Rusch D."/>
            <person name="Podicherti R."/>
            <person name="Tsui H.-C.T."/>
            <person name="Winkler M.E."/>
        </authorList>
    </citation>
    <scope>NUCLEOTIDE SEQUENCE</scope>
</reference>
<sequence>MFILGNPSNIQGMQVDIQDLRTHLLE</sequence>